<feature type="domain" description="HNH nuclease" evidence="1">
    <location>
        <begin position="164"/>
        <end position="246"/>
    </location>
</feature>
<proteinExistence type="predicted"/>
<evidence type="ECO:0000259" key="1">
    <source>
        <dbReference type="Pfam" id="PF13391"/>
    </source>
</evidence>
<dbReference type="InterPro" id="IPR003615">
    <property type="entry name" value="HNH_nuc"/>
</dbReference>
<dbReference type="EMBL" id="JAQQWI010000016">
    <property type="protein sequence ID" value="KAK8008075.1"/>
    <property type="molecule type" value="Genomic_DNA"/>
</dbReference>
<comment type="caution">
    <text evidence="2">The sequence shown here is derived from an EMBL/GenBank/DDBJ whole genome shotgun (WGS) entry which is preliminary data.</text>
</comment>
<dbReference type="Pfam" id="PF13391">
    <property type="entry name" value="HNH_2"/>
    <property type="match status" value="1"/>
</dbReference>
<gene>
    <name evidence="2" type="ORF">PG991_010626</name>
</gene>
<accession>A0ABR1RC88</accession>
<protein>
    <recommendedName>
        <fullName evidence="1">HNH nuclease domain-containing protein</fullName>
    </recommendedName>
</protein>
<dbReference type="Proteomes" id="UP001396898">
    <property type="component" value="Unassembled WGS sequence"/>
</dbReference>
<sequence length="415" mass="47551">MDKSPAIHSKWIANQEAPRIQILDEALPHTQKQHAAAEHIKQRLAQSIDTPRTDDRDRVRAVKDEAQLRLMLALLQCPDAEVSPLVFAHESQHLYDPARHCPRDILKDNQFLCNKARELVELWMGPFEIDFETMKRREGYMFRRQVELSETQFPEIIVWQGYRCVFTHTTRPVETAHVIPEHITQLDTGSGCPGQLEAFTTLLSYVFPAKMVDERAIKDLLSGRGKPNTIPLDTSFHALWDQFRMILRPVPLDQGVEAGGDDGKTLKLQFLELGKEDPAFADTIYAVVDEMCIADCWRRPGLSPPIRICTGDIYELQAEDPVKRPLPSRMLLDITCRMHQLRHSFMAKDALHSLFRGPPPNVTDDVAVARYQEEPGWGFWEGVIKGAIEDRVLSEEDGWKWIVVMEQLDREDEGN</sequence>
<evidence type="ECO:0000313" key="2">
    <source>
        <dbReference type="EMBL" id="KAK8008075.1"/>
    </source>
</evidence>
<organism evidence="2 3">
    <name type="scientific">Apiospora marii</name>
    <dbReference type="NCBI Taxonomy" id="335849"/>
    <lineage>
        <taxon>Eukaryota</taxon>
        <taxon>Fungi</taxon>
        <taxon>Dikarya</taxon>
        <taxon>Ascomycota</taxon>
        <taxon>Pezizomycotina</taxon>
        <taxon>Sordariomycetes</taxon>
        <taxon>Xylariomycetidae</taxon>
        <taxon>Amphisphaeriales</taxon>
        <taxon>Apiosporaceae</taxon>
        <taxon>Apiospora</taxon>
    </lineage>
</organism>
<reference evidence="2 3" key="1">
    <citation type="submission" date="2023-01" db="EMBL/GenBank/DDBJ databases">
        <title>Analysis of 21 Apiospora genomes using comparative genomics revels a genus with tremendous synthesis potential of carbohydrate active enzymes and secondary metabolites.</title>
        <authorList>
            <person name="Sorensen T."/>
        </authorList>
    </citation>
    <scope>NUCLEOTIDE SEQUENCE [LARGE SCALE GENOMIC DNA]</scope>
    <source>
        <strain evidence="2 3">CBS 20057</strain>
    </source>
</reference>
<evidence type="ECO:0000313" key="3">
    <source>
        <dbReference type="Proteomes" id="UP001396898"/>
    </source>
</evidence>
<name>A0ABR1RC88_9PEZI</name>
<keyword evidence="3" id="KW-1185">Reference proteome</keyword>